<dbReference type="InterPro" id="IPR000719">
    <property type="entry name" value="Prot_kinase_dom"/>
</dbReference>
<dbReference type="SUPFAM" id="SSF56112">
    <property type="entry name" value="Protein kinase-like (PK-like)"/>
    <property type="match status" value="1"/>
</dbReference>
<dbReference type="InterPro" id="IPR001220">
    <property type="entry name" value="Legume_lectin_dom"/>
</dbReference>
<sequence length="1087" mass="122298">MAEISLELQTEIQSTFPFEIGTLPVRYLGLPLLTKAMSRGDYQPLIDKIRTRISSWTGRFLSYGGRLQLIKSVLLSITNFWSSAFRLPSSCLKEINNLCSAFLWSGPDLKTHNAKVAWDAVCLPFGEGGLGLRPLKEVNTVCGLKLIWRLLSTNSLWSQWVHTYLIRQSSFWDVGDSPQRGSWMWRKLLKLRGLAKQFHSKDIKCGRTTSFWYDCWSPMGRLHDLFGDRGFIDLGISKQDTVESVMLHHRVRRHRVDSLNAVERLITTVTAKRKPDAVDVHLWRHRTGPKKKFSTKDTWLQLRITTPVQHWAEGVWFPQATPKYAFLTWLGMLNRLSTGDRMLKWNQSVDSSCSFCSAPLETRSHIFFQCSYSHQIWHALTSGFLGVHSTSDWESIKTLSSNSTLDNNLRLLLRCSLQVALHSIWLERNNRRHGESPYVRVQTQTGGGFDFNGFLYAAGSANLNSNGLFRLTNSTTQTAGQVFYNFPFRFKDSVNGTVYSFSTTFVFAIVSHYGVVNGHGLAFVLSPTKGLPNADPTQYLGLFNVSSIGDPKNHIVAVELDTVQSAEFDDINANHVGIDINSVVSDKSTSAGYYKDDGTFIDLLLASGDPMQVWIEYDSKRRQLNVTLHPIRVPKPKVPLLSLQKDLSPFLLEYMYVGFSSSTGTLTASHYILGWTFKMNGTAPVIDLSRLPKVPRFNQPWIQSPKGVLTISLTVSGVILFIILSLSLWLFLKRKKLLEVLEDWEVQFGPHRFAFKDLHTATRGFKDTEILGKGGFGKVYKGTLPVSNIDIAVKMVSHDSRQGMREFIAEIATIGRLRHPNLVRLQGYCRHKGELYLVYDCMPKGSLDKFLYHQQMVSLDWSQRFSIIKDVAFGLCYLHQQWAQVIIHRDIKPANILLDANMKAKLGDFGLAKLCDHGIDPQTSHVAGTLGYIAPELSRTGKASTSSDVFALGVVMLEIACGRKPILPRTSQSEMVLTDWVLECWENGDIMQVLDHKIGDEYVEEQAALVLKLGLFCSHPVAAMRPNMFSVVKFLDSVAQLPDNLLDIVQAGEVYPGLEISGEEADSPESSSIAPLTFTESFVSHGR</sequence>
<reference evidence="24" key="2">
    <citation type="submission" date="2025-08" db="UniProtKB">
        <authorList>
            <consortium name="RefSeq"/>
        </authorList>
    </citation>
    <scope>IDENTIFICATION</scope>
    <source>
        <tissue evidence="24">Leaf</tissue>
    </source>
</reference>
<dbReference type="InterPro" id="IPR026960">
    <property type="entry name" value="RVT-Znf"/>
</dbReference>
<evidence type="ECO:0000259" key="22">
    <source>
        <dbReference type="PROSITE" id="PS50011"/>
    </source>
</evidence>
<dbReference type="InterPro" id="IPR050528">
    <property type="entry name" value="L-type_Lectin-RKs"/>
</dbReference>
<name>A0ABM1RPN4_CAMSA</name>
<dbReference type="InterPro" id="IPR008271">
    <property type="entry name" value="Ser/Thr_kinase_AS"/>
</dbReference>
<proteinExistence type="inferred from homology"/>
<dbReference type="InterPro" id="IPR013320">
    <property type="entry name" value="ConA-like_dom_sf"/>
</dbReference>
<evidence type="ECO:0000256" key="6">
    <source>
        <dbReference type="ARBA" id="ARBA00022527"/>
    </source>
</evidence>
<evidence type="ECO:0000313" key="23">
    <source>
        <dbReference type="Proteomes" id="UP000694864"/>
    </source>
</evidence>
<dbReference type="GeneID" id="104788096"/>
<keyword evidence="15 21" id="KW-0472">Membrane</keyword>
<evidence type="ECO:0000256" key="13">
    <source>
        <dbReference type="ARBA" id="ARBA00022840"/>
    </source>
</evidence>
<keyword evidence="17" id="KW-0325">Glycoprotein</keyword>
<gene>
    <name evidence="24" type="primary">LOC104788096</name>
</gene>
<dbReference type="PROSITE" id="PS50011">
    <property type="entry name" value="PROTEIN_KINASE_DOM"/>
    <property type="match status" value="1"/>
</dbReference>
<keyword evidence="23" id="KW-1185">Reference proteome</keyword>
<keyword evidence="16 24" id="KW-0675">Receptor</keyword>
<evidence type="ECO:0000256" key="8">
    <source>
        <dbReference type="ARBA" id="ARBA00022692"/>
    </source>
</evidence>
<dbReference type="PROSITE" id="PS00107">
    <property type="entry name" value="PROTEIN_KINASE_ATP"/>
    <property type="match status" value="1"/>
</dbReference>
<keyword evidence="11 20" id="KW-0547">Nucleotide-binding</keyword>
<keyword evidence="14 21" id="KW-1133">Transmembrane helix</keyword>
<comment type="catalytic activity">
    <reaction evidence="19">
        <text>L-seryl-[protein] + ATP = O-phospho-L-seryl-[protein] + ADP + H(+)</text>
        <dbReference type="Rhea" id="RHEA:17989"/>
        <dbReference type="Rhea" id="RHEA-COMP:9863"/>
        <dbReference type="Rhea" id="RHEA-COMP:11604"/>
        <dbReference type="ChEBI" id="CHEBI:15378"/>
        <dbReference type="ChEBI" id="CHEBI:29999"/>
        <dbReference type="ChEBI" id="CHEBI:30616"/>
        <dbReference type="ChEBI" id="CHEBI:83421"/>
        <dbReference type="ChEBI" id="CHEBI:456216"/>
        <dbReference type="EC" id="2.7.11.1"/>
    </reaction>
</comment>
<keyword evidence="8 21" id="KW-0812">Transmembrane</keyword>
<dbReference type="InterPro" id="IPR019825">
    <property type="entry name" value="Lectin_legB_Mn/Ca_BS"/>
</dbReference>
<dbReference type="Gene3D" id="3.30.200.20">
    <property type="entry name" value="Phosphorylase Kinase, domain 1"/>
    <property type="match status" value="1"/>
</dbReference>
<evidence type="ECO:0000256" key="14">
    <source>
        <dbReference type="ARBA" id="ARBA00022989"/>
    </source>
</evidence>
<dbReference type="Pfam" id="PF00069">
    <property type="entry name" value="Pkinase"/>
    <property type="match status" value="1"/>
</dbReference>
<feature type="binding site" evidence="20">
    <location>
        <position position="794"/>
    </location>
    <ligand>
        <name>ATP</name>
        <dbReference type="ChEBI" id="CHEBI:30616"/>
    </ligand>
</feature>
<feature type="domain" description="Protein kinase" evidence="22">
    <location>
        <begin position="765"/>
        <end position="1022"/>
    </location>
</feature>
<evidence type="ECO:0000256" key="19">
    <source>
        <dbReference type="ARBA" id="ARBA00048679"/>
    </source>
</evidence>
<evidence type="ECO:0000256" key="5">
    <source>
        <dbReference type="ARBA" id="ARBA00022475"/>
    </source>
</evidence>
<evidence type="ECO:0000256" key="16">
    <source>
        <dbReference type="ARBA" id="ARBA00023170"/>
    </source>
</evidence>
<organism evidence="23 24">
    <name type="scientific">Camelina sativa</name>
    <name type="common">False flax</name>
    <name type="synonym">Myagrum sativum</name>
    <dbReference type="NCBI Taxonomy" id="90675"/>
    <lineage>
        <taxon>Eukaryota</taxon>
        <taxon>Viridiplantae</taxon>
        <taxon>Streptophyta</taxon>
        <taxon>Embryophyta</taxon>
        <taxon>Tracheophyta</taxon>
        <taxon>Spermatophyta</taxon>
        <taxon>Magnoliopsida</taxon>
        <taxon>eudicotyledons</taxon>
        <taxon>Gunneridae</taxon>
        <taxon>Pentapetalae</taxon>
        <taxon>rosids</taxon>
        <taxon>malvids</taxon>
        <taxon>Brassicales</taxon>
        <taxon>Brassicaceae</taxon>
        <taxon>Camelineae</taxon>
        <taxon>Camelina</taxon>
    </lineage>
</organism>
<evidence type="ECO:0000313" key="24">
    <source>
        <dbReference type="RefSeq" id="XP_019100972.1"/>
    </source>
</evidence>
<dbReference type="Pfam" id="PF13966">
    <property type="entry name" value="zf-RVT"/>
    <property type="match status" value="1"/>
</dbReference>
<dbReference type="PROSITE" id="PS00307">
    <property type="entry name" value="LECTIN_LEGUME_BETA"/>
    <property type="match status" value="1"/>
</dbReference>
<evidence type="ECO:0000256" key="18">
    <source>
        <dbReference type="ARBA" id="ARBA00047899"/>
    </source>
</evidence>
<dbReference type="Gene3D" id="2.60.120.200">
    <property type="match status" value="1"/>
</dbReference>
<keyword evidence="5" id="KW-1003">Cell membrane</keyword>
<comment type="similarity">
    <text evidence="2">In the N-terminal section; belongs to the leguminous lectin family.</text>
</comment>
<dbReference type="Gene3D" id="1.10.510.10">
    <property type="entry name" value="Transferase(Phosphotransferase) domain 1"/>
    <property type="match status" value="1"/>
</dbReference>
<evidence type="ECO:0000256" key="4">
    <source>
        <dbReference type="ARBA" id="ARBA00012513"/>
    </source>
</evidence>
<keyword evidence="10" id="KW-0430">Lectin</keyword>
<dbReference type="Proteomes" id="UP000694864">
    <property type="component" value="Chromosome 5"/>
</dbReference>
<dbReference type="CDD" id="cd14066">
    <property type="entry name" value="STKc_IRAK"/>
    <property type="match status" value="1"/>
</dbReference>
<evidence type="ECO:0000256" key="10">
    <source>
        <dbReference type="ARBA" id="ARBA00022734"/>
    </source>
</evidence>
<dbReference type="GO" id="GO:0016301">
    <property type="term" value="F:kinase activity"/>
    <property type="evidence" value="ECO:0007669"/>
    <property type="project" value="UniProtKB-KW"/>
</dbReference>
<dbReference type="PANTHER" id="PTHR27007">
    <property type="match status" value="1"/>
</dbReference>
<dbReference type="Pfam" id="PF00139">
    <property type="entry name" value="Lectin_legB"/>
    <property type="match status" value="1"/>
</dbReference>
<keyword evidence="6" id="KW-0723">Serine/threonine-protein kinase</keyword>
<evidence type="ECO:0000256" key="15">
    <source>
        <dbReference type="ARBA" id="ARBA00023136"/>
    </source>
</evidence>
<reference evidence="23" key="1">
    <citation type="journal article" date="2014" name="Nat. Commun.">
        <title>The emerging biofuel crop Camelina sativa retains a highly undifferentiated hexaploid genome structure.</title>
        <authorList>
            <person name="Kagale S."/>
            <person name="Koh C."/>
            <person name="Nixon J."/>
            <person name="Bollina V."/>
            <person name="Clarke W.E."/>
            <person name="Tuteja R."/>
            <person name="Spillane C."/>
            <person name="Robinson S.J."/>
            <person name="Links M.G."/>
            <person name="Clarke C."/>
            <person name="Higgins E.E."/>
            <person name="Huebert T."/>
            <person name="Sharpe A.G."/>
            <person name="Parkin I.A."/>
        </authorList>
    </citation>
    <scope>NUCLEOTIDE SEQUENCE [LARGE SCALE GENOMIC DNA]</scope>
    <source>
        <strain evidence="23">cv. DH55</strain>
    </source>
</reference>
<keyword evidence="9" id="KW-0732">Signal</keyword>
<dbReference type="InterPro" id="IPR017441">
    <property type="entry name" value="Protein_kinase_ATP_BS"/>
</dbReference>
<evidence type="ECO:0000256" key="9">
    <source>
        <dbReference type="ARBA" id="ARBA00022729"/>
    </source>
</evidence>
<evidence type="ECO:0000256" key="1">
    <source>
        <dbReference type="ARBA" id="ARBA00004251"/>
    </source>
</evidence>
<keyword evidence="13 20" id="KW-0067">ATP-binding</keyword>
<keyword evidence="12 24" id="KW-0418">Kinase</keyword>
<dbReference type="PROSITE" id="PS00108">
    <property type="entry name" value="PROTEIN_KINASE_ST"/>
    <property type="match status" value="1"/>
</dbReference>
<comment type="similarity">
    <text evidence="3">In the C-terminal section; belongs to the protein kinase superfamily. Ser/Thr protein kinase family.</text>
</comment>
<feature type="transmembrane region" description="Helical" evidence="21">
    <location>
        <begin position="708"/>
        <end position="732"/>
    </location>
</feature>
<evidence type="ECO:0000256" key="21">
    <source>
        <dbReference type="SAM" id="Phobius"/>
    </source>
</evidence>
<dbReference type="CDD" id="cd06899">
    <property type="entry name" value="lectin_legume_LecRK_Arcelin_ConA"/>
    <property type="match status" value="1"/>
</dbReference>
<dbReference type="EC" id="2.7.11.1" evidence="4"/>
<keyword evidence="7" id="KW-0808">Transferase</keyword>
<dbReference type="SMART" id="SM00220">
    <property type="entry name" value="S_TKc"/>
    <property type="match status" value="1"/>
</dbReference>
<evidence type="ECO:0000256" key="12">
    <source>
        <dbReference type="ARBA" id="ARBA00022777"/>
    </source>
</evidence>
<accession>A0ABM1RPN4</accession>
<evidence type="ECO:0000256" key="7">
    <source>
        <dbReference type="ARBA" id="ARBA00022679"/>
    </source>
</evidence>
<evidence type="ECO:0000256" key="20">
    <source>
        <dbReference type="PROSITE-ProRule" id="PRU10141"/>
    </source>
</evidence>
<comment type="subcellular location">
    <subcellularLocation>
        <location evidence="1">Cell membrane</location>
        <topology evidence="1">Single-pass type I membrane protein</topology>
    </subcellularLocation>
</comment>
<evidence type="ECO:0000256" key="3">
    <source>
        <dbReference type="ARBA" id="ARBA00010217"/>
    </source>
</evidence>
<dbReference type="RefSeq" id="XP_019100972.1">
    <property type="nucleotide sequence ID" value="XM_019245427.1"/>
</dbReference>
<evidence type="ECO:0000256" key="2">
    <source>
        <dbReference type="ARBA" id="ARBA00008536"/>
    </source>
</evidence>
<comment type="catalytic activity">
    <reaction evidence="18">
        <text>L-threonyl-[protein] + ATP = O-phospho-L-threonyl-[protein] + ADP + H(+)</text>
        <dbReference type="Rhea" id="RHEA:46608"/>
        <dbReference type="Rhea" id="RHEA-COMP:11060"/>
        <dbReference type="Rhea" id="RHEA-COMP:11605"/>
        <dbReference type="ChEBI" id="CHEBI:15378"/>
        <dbReference type="ChEBI" id="CHEBI:30013"/>
        <dbReference type="ChEBI" id="CHEBI:30616"/>
        <dbReference type="ChEBI" id="CHEBI:61977"/>
        <dbReference type="ChEBI" id="CHEBI:456216"/>
        <dbReference type="EC" id="2.7.11.1"/>
    </reaction>
</comment>
<protein>
    <recommendedName>
        <fullName evidence="4">non-specific serine/threonine protein kinase</fullName>
        <ecNumber evidence="4">2.7.11.1</ecNumber>
    </recommendedName>
</protein>
<evidence type="ECO:0000256" key="11">
    <source>
        <dbReference type="ARBA" id="ARBA00022741"/>
    </source>
</evidence>
<dbReference type="InterPro" id="IPR011009">
    <property type="entry name" value="Kinase-like_dom_sf"/>
</dbReference>
<dbReference type="SUPFAM" id="SSF49899">
    <property type="entry name" value="Concanavalin A-like lectins/glucanases"/>
    <property type="match status" value="1"/>
</dbReference>
<evidence type="ECO:0000256" key="17">
    <source>
        <dbReference type="ARBA" id="ARBA00023180"/>
    </source>
</evidence>